<evidence type="ECO:0000256" key="1">
    <source>
        <dbReference type="ARBA" id="ARBA00006756"/>
    </source>
</evidence>
<dbReference type="InterPro" id="IPR004140">
    <property type="entry name" value="Exo70"/>
</dbReference>
<protein>
    <recommendedName>
        <fullName evidence="3">Exocyst subunit Exo70 family protein</fullName>
    </recommendedName>
</protein>
<dbReference type="SUPFAM" id="SSF74788">
    <property type="entry name" value="Cullin repeat-like"/>
    <property type="match status" value="1"/>
</dbReference>
<feature type="domain" description="Exocyst complex subunit Exo70 C-terminal" evidence="5">
    <location>
        <begin position="339"/>
        <end position="715"/>
    </location>
</feature>
<keyword evidence="7" id="KW-1185">Reference proteome</keyword>
<dbReference type="PANTHER" id="PTHR12542">
    <property type="entry name" value="EXOCYST COMPLEX PROTEIN EXO70"/>
    <property type="match status" value="1"/>
</dbReference>
<dbReference type="Proteomes" id="UP001497480">
    <property type="component" value="Unassembled WGS sequence"/>
</dbReference>
<feature type="compositionally biased region" description="Basic and acidic residues" evidence="4">
    <location>
        <begin position="47"/>
        <end position="75"/>
    </location>
</feature>
<dbReference type="EMBL" id="CAXHTB010000001">
    <property type="protein sequence ID" value="CAL0299277.1"/>
    <property type="molecule type" value="Genomic_DNA"/>
</dbReference>
<dbReference type="GO" id="GO:0015031">
    <property type="term" value="P:protein transport"/>
    <property type="evidence" value="ECO:0007669"/>
    <property type="project" value="UniProtKB-KW"/>
</dbReference>
<dbReference type="InterPro" id="IPR046364">
    <property type="entry name" value="Exo70_C"/>
</dbReference>
<evidence type="ECO:0000256" key="2">
    <source>
        <dbReference type="ARBA" id="ARBA00022448"/>
    </source>
</evidence>
<proteinExistence type="inferred from homology"/>
<feature type="compositionally biased region" description="Low complexity" evidence="4">
    <location>
        <begin position="10"/>
        <end position="42"/>
    </location>
</feature>
<dbReference type="GO" id="GO:0006887">
    <property type="term" value="P:exocytosis"/>
    <property type="evidence" value="ECO:0007669"/>
    <property type="project" value="UniProtKB-KW"/>
</dbReference>
<dbReference type="Pfam" id="PF20669">
    <property type="entry name" value="Exo70_N"/>
    <property type="match status" value="1"/>
</dbReference>
<evidence type="ECO:0000256" key="3">
    <source>
        <dbReference type="RuleBase" id="RU365026"/>
    </source>
</evidence>
<dbReference type="Pfam" id="PF03081">
    <property type="entry name" value="Exo70_C"/>
    <property type="match status" value="1"/>
</dbReference>
<dbReference type="PANTHER" id="PTHR12542:SF93">
    <property type="entry name" value="EXOCYST COMPLEX COMPONENT EXO70C2"/>
    <property type="match status" value="1"/>
</dbReference>
<evidence type="ECO:0000313" key="7">
    <source>
        <dbReference type="Proteomes" id="UP001497480"/>
    </source>
</evidence>
<name>A0AAV1VQU4_LUPLU</name>
<accession>A0AAV1VQU4</accession>
<organism evidence="6 7">
    <name type="scientific">Lupinus luteus</name>
    <name type="common">European yellow lupine</name>
    <dbReference type="NCBI Taxonomy" id="3873"/>
    <lineage>
        <taxon>Eukaryota</taxon>
        <taxon>Viridiplantae</taxon>
        <taxon>Streptophyta</taxon>
        <taxon>Embryophyta</taxon>
        <taxon>Tracheophyta</taxon>
        <taxon>Spermatophyta</taxon>
        <taxon>Magnoliopsida</taxon>
        <taxon>eudicotyledons</taxon>
        <taxon>Gunneridae</taxon>
        <taxon>Pentapetalae</taxon>
        <taxon>rosids</taxon>
        <taxon>fabids</taxon>
        <taxon>Fabales</taxon>
        <taxon>Fabaceae</taxon>
        <taxon>Papilionoideae</taxon>
        <taxon>50 kb inversion clade</taxon>
        <taxon>genistoids sensu lato</taxon>
        <taxon>core genistoids</taxon>
        <taxon>Genisteae</taxon>
        <taxon>Lupinus</taxon>
    </lineage>
</organism>
<feature type="compositionally biased region" description="Basic and acidic residues" evidence="4">
    <location>
        <begin position="500"/>
        <end position="531"/>
    </location>
</feature>
<feature type="compositionally biased region" description="Basic and acidic residues" evidence="4">
    <location>
        <begin position="234"/>
        <end position="249"/>
    </location>
</feature>
<feature type="region of interest" description="Disordered" evidence="4">
    <location>
        <begin position="176"/>
        <end position="195"/>
    </location>
</feature>
<feature type="region of interest" description="Disordered" evidence="4">
    <location>
        <begin position="1"/>
        <end position="87"/>
    </location>
</feature>
<evidence type="ECO:0000259" key="5">
    <source>
        <dbReference type="Pfam" id="PF03081"/>
    </source>
</evidence>
<keyword evidence="3" id="KW-0653">Protein transport</keyword>
<sequence>MEKNIPEHCSSVSHNDDNNNNNINEDNVVVVVADASDGKASSEPTENVEHASEKGEEIVKKEEAENSGEEIRKAQENVVADIEGGDKEKIEEEVVADVPPETPPPRLEKVSEDIDEFIIKAGTISSKEPNFIHKFLDLVEEKISSYDTGKTKWGESKEEDSLLLEAIERISKLMKLLPDSSPSSTQSEEDEGDEINAKKVNESLLKNRVGAIHQQAMSYLEDEFRVLMEEPKNHVTEPESNKHDSKGKQVVEPQALESEPGSDSVPKFPNYGDETISNLNNIATKMISGGYNSECFNMYFISRRHAFEENLHKLGLEKISIDEVHKMQWEALEREIPTWNNVFKECISVYFAGERKLAEAVFSDHPTTAASVFMMVCQPLVIQLINFAEAVAMTKRAGEKLFKLLDMYETLRDLIANLDNLFPEECVDELKAETMSAKCRLGESSIVIFCELENSIKSDIGKTPVAGGAVHPLTRYIMNYLRLACEYKDTLEEVFKEHSKIERADSTSRPHYEAENKNENEKRENSNDNNKDNVSPFAAQLMRVMELLDTNLDGKAKLYKDAALSSIFMMNNGRYIVQKIKGSPDLYEVMGETWYRKRSSNLRTYHKNYQIETWSKILGCLSPKGLNDSGKVQKPVLKERFKSFNALFEEIHKTQSTWVVSDEQLQSELRVSISALVIPAYRSFLGRFSQYLDPGRQTGKYIKFQAEDIETYIDELFDGNPHHQSLAKKRA</sequence>
<reference evidence="6 7" key="1">
    <citation type="submission" date="2024-03" db="EMBL/GenBank/DDBJ databases">
        <authorList>
            <person name="Martinez-Hernandez J."/>
        </authorList>
    </citation>
    <scope>NUCLEOTIDE SEQUENCE [LARGE SCALE GENOMIC DNA]</scope>
</reference>
<dbReference type="FunFam" id="1.20.1280.170:FF:000003">
    <property type="entry name" value="Exocyst subunit Exo70 family protein"/>
    <property type="match status" value="1"/>
</dbReference>
<comment type="caution">
    <text evidence="6">The sequence shown here is derived from an EMBL/GenBank/DDBJ whole genome shotgun (WGS) entry which is preliminary data.</text>
</comment>
<dbReference type="GO" id="GO:0005546">
    <property type="term" value="F:phosphatidylinositol-4,5-bisphosphate binding"/>
    <property type="evidence" value="ECO:0007669"/>
    <property type="project" value="InterPro"/>
</dbReference>
<comment type="similarity">
    <text evidence="1 3">Belongs to the EXO70 family.</text>
</comment>
<evidence type="ECO:0000313" key="6">
    <source>
        <dbReference type="EMBL" id="CAL0299277.1"/>
    </source>
</evidence>
<keyword evidence="3" id="KW-0268">Exocytosis</keyword>
<feature type="region of interest" description="Disordered" evidence="4">
    <location>
        <begin position="234"/>
        <end position="269"/>
    </location>
</feature>
<feature type="region of interest" description="Disordered" evidence="4">
    <location>
        <begin position="500"/>
        <end position="533"/>
    </location>
</feature>
<dbReference type="InterPro" id="IPR016159">
    <property type="entry name" value="Cullin_repeat-like_dom_sf"/>
</dbReference>
<comment type="function">
    <text evidence="3">Component of the exocyst complex.</text>
</comment>
<gene>
    <name evidence="6" type="ORF">LLUT_LOCUS337</name>
</gene>
<dbReference type="Gene3D" id="1.20.1280.170">
    <property type="entry name" value="Exocyst complex component Exo70"/>
    <property type="match status" value="1"/>
</dbReference>
<evidence type="ECO:0000256" key="4">
    <source>
        <dbReference type="SAM" id="MobiDB-lite"/>
    </source>
</evidence>
<dbReference type="AlphaFoldDB" id="A0AAV1VQU4"/>
<keyword evidence="2 3" id="KW-0813">Transport</keyword>
<dbReference type="GO" id="GO:0000145">
    <property type="term" value="C:exocyst"/>
    <property type="evidence" value="ECO:0007669"/>
    <property type="project" value="InterPro"/>
</dbReference>